<evidence type="ECO:0000256" key="2">
    <source>
        <dbReference type="ARBA" id="ARBA00006899"/>
    </source>
</evidence>
<feature type="compositionally biased region" description="Basic and acidic residues" evidence="10">
    <location>
        <begin position="122"/>
        <end position="131"/>
    </location>
</feature>
<keyword evidence="9" id="KW-0539">Nucleus</keyword>
<comment type="similarity">
    <text evidence="2">Belongs to the RRN7/TAF1B family.</text>
</comment>
<keyword evidence="11" id="KW-1133">Transmembrane helix</keyword>
<dbReference type="GO" id="GO:0042790">
    <property type="term" value="P:nucleolar large rRNA transcription by RNA polymerase I"/>
    <property type="evidence" value="ECO:0007669"/>
    <property type="project" value="TreeGrafter"/>
</dbReference>
<evidence type="ECO:0000313" key="16">
    <source>
        <dbReference type="EMBL" id="KFD69754.1"/>
    </source>
</evidence>
<dbReference type="Pfam" id="PF20053">
    <property type="entry name" value="WC-rich"/>
    <property type="match status" value="1"/>
</dbReference>
<feature type="domain" description="Wolframin OB-fold" evidence="12">
    <location>
        <begin position="1060"/>
        <end position="1135"/>
    </location>
</feature>
<dbReference type="InterPro" id="IPR045400">
    <property type="entry name" value="Wolframin_Cys-rich"/>
</dbReference>
<dbReference type="Proteomes" id="UP000030758">
    <property type="component" value="Unassembled WGS sequence"/>
</dbReference>
<feature type="transmembrane region" description="Helical" evidence="11">
    <location>
        <begin position="699"/>
        <end position="718"/>
    </location>
</feature>
<keyword evidence="8" id="KW-0804">Transcription</keyword>
<evidence type="ECO:0000256" key="7">
    <source>
        <dbReference type="ARBA" id="ARBA00023125"/>
    </source>
</evidence>
<keyword evidence="3" id="KW-0479">Metal-binding</keyword>
<dbReference type="GO" id="GO:0001164">
    <property type="term" value="F:RNA polymerase I core promoter sequence-specific DNA binding"/>
    <property type="evidence" value="ECO:0007669"/>
    <property type="project" value="InterPro"/>
</dbReference>
<feature type="domain" description="Wolframin cysteine-rich" evidence="13">
    <location>
        <begin position="984"/>
        <end position="1053"/>
    </location>
</feature>
<dbReference type="PANTHER" id="PTHR31576">
    <property type="entry name" value="TATA BOX-BINDING PROTEIN-ASSOCIATED FACTOR RNA POLYMERASE I SUBUNIT B"/>
    <property type="match status" value="1"/>
</dbReference>
<organism evidence="16">
    <name type="scientific">Trichuris suis</name>
    <name type="common">pig whipworm</name>
    <dbReference type="NCBI Taxonomy" id="68888"/>
    <lineage>
        <taxon>Eukaryota</taxon>
        <taxon>Metazoa</taxon>
        <taxon>Ecdysozoa</taxon>
        <taxon>Nematoda</taxon>
        <taxon>Enoplea</taxon>
        <taxon>Dorylaimia</taxon>
        <taxon>Trichinellida</taxon>
        <taxon>Trichuridae</taxon>
        <taxon>Trichuris</taxon>
    </lineage>
</organism>
<evidence type="ECO:0000256" key="4">
    <source>
        <dbReference type="ARBA" id="ARBA00022771"/>
    </source>
</evidence>
<keyword evidence="7" id="KW-0238">DNA-binding</keyword>
<dbReference type="InterPro" id="IPR048540">
    <property type="entry name" value="Rrn7_cyclin_N"/>
</dbReference>
<feature type="transmembrane region" description="Helical" evidence="11">
    <location>
        <begin position="835"/>
        <end position="854"/>
    </location>
</feature>
<dbReference type="Pfam" id="PF20645">
    <property type="entry name" value="Rrn7_cyclin_C"/>
    <property type="match status" value="1"/>
</dbReference>
<evidence type="ECO:0000256" key="6">
    <source>
        <dbReference type="ARBA" id="ARBA00023015"/>
    </source>
</evidence>
<dbReference type="InterPro" id="IPR048538">
    <property type="entry name" value="Rrn7_cyclin_C"/>
</dbReference>
<feature type="compositionally biased region" description="Polar residues" evidence="10">
    <location>
        <begin position="132"/>
        <end position="155"/>
    </location>
</feature>
<dbReference type="Pfam" id="PF20644">
    <property type="entry name" value="Rrn7_cyclin_N"/>
    <property type="match status" value="1"/>
</dbReference>
<keyword evidence="11" id="KW-0472">Membrane</keyword>
<dbReference type="GO" id="GO:0008270">
    <property type="term" value="F:zinc ion binding"/>
    <property type="evidence" value="ECO:0007669"/>
    <property type="project" value="UniProtKB-KW"/>
</dbReference>
<accession>A0A085NJV8</accession>
<protein>
    <recommendedName>
        <fullName evidence="17">TATA box-binding protein-associated factor RNA polymerase I subunit B</fullName>
    </recommendedName>
</protein>
<dbReference type="PANTHER" id="PTHR31576:SF2">
    <property type="entry name" value="TATA BOX-BINDING PROTEIN-ASSOCIATED FACTOR RNA POLYMERASE I SUBUNIT B"/>
    <property type="match status" value="1"/>
</dbReference>
<dbReference type="EMBL" id="KL367493">
    <property type="protein sequence ID" value="KFD69754.1"/>
    <property type="molecule type" value="Genomic_DNA"/>
</dbReference>
<evidence type="ECO:0008006" key="17">
    <source>
        <dbReference type="Google" id="ProtNLM"/>
    </source>
</evidence>
<evidence type="ECO:0000259" key="12">
    <source>
        <dbReference type="Pfam" id="PF19913"/>
    </source>
</evidence>
<feature type="domain" description="Rrn7/TAF1B C-terminal cyclin" evidence="15">
    <location>
        <begin position="247"/>
        <end position="332"/>
    </location>
</feature>
<keyword evidence="5" id="KW-0862">Zinc</keyword>
<evidence type="ECO:0000256" key="11">
    <source>
        <dbReference type="SAM" id="Phobius"/>
    </source>
</evidence>
<dbReference type="InterPro" id="IPR033599">
    <property type="entry name" value="TAF1B/Rrn7"/>
</dbReference>
<dbReference type="GO" id="GO:0070860">
    <property type="term" value="C:RNA polymerase I core factor complex"/>
    <property type="evidence" value="ECO:0007669"/>
    <property type="project" value="InterPro"/>
</dbReference>
<evidence type="ECO:0000259" key="14">
    <source>
        <dbReference type="Pfam" id="PF20644"/>
    </source>
</evidence>
<reference evidence="16" key="1">
    <citation type="journal article" date="2014" name="Nat. Genet.">
        <title>Genome and transcriptome of the porcine whipworm Trichuris suis.</title>
        <authorList>
            <person name="Jex A.R."/>
            <person name="Nejsum P."/>
            <person name="Schwarz E.M."/>
            <person name="Hu L."/>
            <person name="Young N.D."/>
            <person name="Hall R.S."/>
            <person name="Korhonen P.K."/>
            <person name="Liao S."/>
            <person name="Thamsborg S."/>
            <person name="Xia J."/>
            <person name="Xu P."/>
            <person name="Wang S."/>
            <person name="Scheerlinck J.P."/>
            <person name="Hofmann A."/>
            <person name="Sternberg P.W."/>
            <person name="Wang J."/>
            <person name="Gasser R.B."/>
        </authorList>
    </citation>
    <scope>NUCLEOTIDE SEQUENCE [LARGE SCALE GENOMIC DNA]</scope>
    <source>
        <strain evidence="16">DCEP-RM93F</strain>
    </source>
</reference>
<comment type="subcellular location">
    <subcellularLocation>
        <location evidence="1">Nucleus</location>
        <location evidence="1">Nucleolus</location>
    </subcellularLocation>
</comment>
<feature type="transmembrane region" description="Helical" evidence="11">
    <location>
        <begin position="730"/>
        <end position="752"/>
    </location>
</feature>
<keyword evidence="4" id="KW-0863">Zinc-finger</keyword>
<name>A0A085NJV8_9BILA</name>
<dbReference type="AlphaFoldDB" id="A0A085NJV8"/>
<keyword evidence="11" id="KW-0812">Transmembrane</keyword>
<evidence type="ECO:0000256" key="9">
    <source>
        <dbReference type="ARBA" id="ARBA00023242"/>
    </source>
</evidence>
<feature type="transmembrane region" description="Helical" evidence="11">
    <location>
        <begin position="866"/>
        <end position="886"/>
    </location>
</feature>
<feature type="transmembrane region" description="Helical" evidence="11">
    <location>
        <begin position="811"/>
        <end position="828"/>
    </location>
</feature>
<evidence type="ECO:0000256" key="3">
    <source>
        <dbReference type="ARBA" id="ARBA00022723"/>
    </source>
</evidence>
<keyword evidence="6" id="KW-0805">Transcription regulation</keyword>
<feature type="transmembrane region" description="Helical" evidence="11">
    <location>
        <begin position="927"/>
        <end position="945"/>
    </location>
</feature>
<evidence type="ECO:0000259" key="13">
    <source>
        <dbReference type="Pfam" id="PF20053"/>
    </source>
</evidence>
<evidence type="ECO:0000256" key="10">
    <source>
        <dbReference type="SAM" id="MobiDB-lite"/>
    </source>
</evidence>
<sequence>MTRSCAVCGSEDFVCMDGFYYCSVCNVQSVQHEQQVEEEIENLDLSMVSEIRGSKAKSEEERMLHPQLPYERDLRNYTAILKCQIDALISFGFAPIIKKSAKVLWIQMVRQAIKDADVNDSELSKNQRTVEGDSAVQSNEAEATTSGQSSTENESMLKSQKAVQSLFRPVTTLAVCWFACRSCGYKILISDICLLVRQRLLPFYTDTFPDEVRESAFGDRSFGNKIRSLSHVYWKFCLISRTFDFLENTMPMEAEEMIARFSLDLNLPGEIFQTAVDVLRRLDISKVVNLHDDALPKFTPQRMPIPLEMKAMCIIIIALKGLFKLNDCHEQEMALEALRRYENKDIEGGRLPFLFPCWLLHNELKMAIMEGSSVEDVLSPAWFDCNAKIVNRVMVEFYTVSHLRRRDHIKNHVLGDIFQSASYSFGRIGPEPFSFRSMPRRFESLLVKHSPALDRDTVALFCFDFASTFVADCPEFPDGKNYGFYPLISHSSSDNRSYQFKHMSLTIFSASFNRVLELCSRYLFCLPNLLFLALQNTELELTPSLRIRLVTTCSASKALSPLEHVIPKFLEIGMWNVALSRAELFLNKVSSCETEKKRLSHAILRNISEQGYSSWEEVVMVIAQEMNVEVNQSLRDNLNEYRRSALESSLAMSQAQQFQLHWIFHCENNLSEWPTVASKQPIWSKPLSLFASNLNGYKVFVNSASFTFFIFVCTLSYVTDNALCVQLLRALGFLLAYFNSVLYTCFLAHFIACQRIRSAWQNWLNLFLTEKELETVQVPMEKTQNGRLRTTMLLFAFHHFMLVFFGDAVPVVMSSMTLLSLVMLTLIANELPSQWRLYVLAESVLILLLGHVKIADVLQLSASQTYLLRCSTTSFAVALSLCGTLLGKIFSFSSLRQCSILSITLWQVWLFTLMAQLDQTVGHRLHWLFYFPCFAILFVFLLWMTSTISWELIAKVFLSMAIVFIAVKRMGAVDLEEKVSDLTWSAFESQCGSSLLSMDNRIIAQEKCSALRGTIVQWKGIVHTVQIYSLPPDSKNVMLGHWLTDLLCDAGECNEENKSVYEIEISGPWGEHVISSAKGKAYLMAVGSFRPFIVYLREGDVIQFRASFTDCLGKYPPRLNLLNTKCISCGKELHDALNDNTFPGRLEASDHLFLRFASLLLLLALIVV</sequence>
<evidence type="ECO:0000256" key="1">
    <source>
        <dbReference type="ARBA" id="ARBA00004604"/>
    </source>
</evidence>
<evidence type="ECO:0000256" key="8">
    <source>
        <dbReference type="ARBA" id="ARBA00023163"/>
    </source>
</evidence>
<proteinExistence type="inferred from homology"/>
<evidence type="ECO:0000256" key="5">
    <source>
        <dbReference type="ARBA" id="ARBA00022833"/>
    </source>
</evidence>
<dbReference type="Pfam" id="PF19913">
    <property type="entry name" value="WCOB"/>
    <property type="match status" value="1"/>
</dbReference>
<feature type="domain" description="Rrn7/TAF1B N-terminal cyclin" evidence="14">
    <location>
        <begin position="79"/>
        <end position="204"/>
    </location>
</feature>
<dbReference type="InterPro" id="IPR045461">
    <property type="entry name" value="Wolframin_OB_fold"/>
</dbReference>
<feature type="region of interest" description="Disordered" evidence="10">
    <location>
        <begin position="122"/>
        <end position="155"/>
    </location>
</feature>
<gene>
    <name evidence="16" type="ORF">M514_09668</name>
</gene>
<evidence type="ECO:0000259" key="15">
    <source>
        <dbReference type="Pfam" id="PF20645"/>
    </source>
</evidence>